<proteinExistence type="predicted"/>
<dbReference type="Proteomes" id="UP000199063">
    <property type="component" value="Unassembled WGS sequence"/>
</dbReference>
<evidence type="ECO:0000313" key="2">
    <source>
        <dbReference type="EMBL" id="SDM51266.1"/>
    </source>
</evidence>
<sequence>MTQLGGGASHGPGGVPPVPQLTDVIRTGWKRAPSDGTRPAPAAWGGRSATRPPSARGSRRVGADARPDRCADRVRGRLYGHRRPAAKEAESRSVTTARACSRRRPGAASATIENARLYRQVRQAAEEFQRRLLPEMPDLPGLDRQGRYQPATEAPAHRRRTT</sequence>
<accession>A0A1G9TU75</accession>
<feature type="compositionally biased region" description="Basic and acidic residues" evidence="1">
    <location>
        <begin position="61"/>
        <end position="75"/>
    </location>
</feature>
<feature type="region of interest" description="Disordered" evidence="1">
    <location>
        <begin position="132"/>
        <end position="162"/>
    </location>
</feature>
<organism evidence="2 3">
    <name type="scientific">Streptomyces wuyuanensis</name>
    <dbReference type="NCBI Taxonomy" id="1196353"/>
    <lineage>
        <taxon>Bacteria</taxon>
        <taxon>Bacillati</taxon>
        <taxon>Actinomycetota</taxon>
        <taxon>Actinomycetes</taxon>
        <taxon>Kitasatosporales</taxon>
        <taxon>Streptomycetaceae</taxon>
        <taxon>Streptomyces</taxon>
    </lineage>
</organism>
<gene>
    <name evidence="2" type="ORF">SAMN05444921_109115</name>
</gene>
<dbReference type="STRING" id="1196353.SAMN05444921_109115"/>
<dbReference type="AlphaFoldDB" id="A0A1G9TU75"/>
<reference evidence="3" key="1">
    <citation type="submission" date="2016-10" db="EMBL/GenBank/DDBJ databases">
        <authorList>
            <person name="Varghese N."/>
            <person name="Submissions S."/>
        </authorList>
    </citation>
    <scope>NUCLEOTIDE SEQUENCE [LARGE SCALE GENOMIC DNA]</scope>
    <source>
        <strain evidence="3">CGMCC 4.7042</strain>
    </source>
</reference>
<feature type="region of interest" description="Disordered" evidence="1">
    <location>
        <begin position="1"/>
        <end position="109"/>
    </location>
</feature>
<name>A0A1G9TU75_9ACTN</name>
<keyword evidence="3" id="KW-1185">Reference proteome</keyword>
<feature type="compositionally biased region" description="Gly residues" evidence="1">
    <location>
        <begin position="1"/>
        <end position="13"/>
    </location>
</feature>
<protein>
    <submittedName>
        <fullName evidence="2">Uncharacterized protein</fullName>
    </submittedName>
</protein>
<evidence type="ECO:0000256" key="1">
    <source>
        <dbReference type="SAM" id="MobiDB-lite"/>
    </source>
</evidence>
<dbReference type="EMBL" id="FNHI01000009">
    <property type="protein sequence ID" value="SDM51266.1"/>
    <property type="molecule type" value="Genomic_DNA"/>
</dbReference>
<evidence type="ECO:0000313" key="3">
    <source>
        <dbReference type="Proteomes" id="UP000199063"/>
    </source>
</evidence>